<evidence type="ECO:0000256" key="6">
    <source>
        <dbReference type="SAM" id="MobiDB-lite"/>
    </source>
</evidence>
<feature type="compositionally biased region" description="Polar residues" evidence="6">
    <location>
        <begin position="436"/>
        <end position="450"/>
    </location>
</feature>
<dbReference type="Gene3D" id="3.30.70.330">
    <property type="match status" value="2"/>
</dbReference>
<evidence type="ECO:0000259" key="7">
    <source>
        <dbReference type="PROSITE" id="PS50102"/>
    </source>
</evidence>
<dbReference type="InterPro" id="IPR012677">
    <property type="entry name" value="Nucleotide-bd_a/b_plait_sf"/>
</dbReference>
<protein>
    <submittedName>
        <fullName evidence="8">Smg-4/UPF3 family-domain-containing protein</fullName>
    </submittedName>
</protein>
<dbReference type="InterPro" id="IPR005120">
    <property type="entry name" value="UPF3_dom"/>
</dbReference>
<feature type="compositionally biased region" description="Polar residues" evidence="6">
    <location>
        <begin position="358"/>
        <end position="368"/>
    </location>
</feature>
<dbReference type="PANTHER" id="PTHR13112:SF0">
    <property type="entry name" value="FI21285P1"/>
    <property type="match status" value="1"/>
</dbReference>
<evidence type="ECO:0000256" key="5">
    <source>
        <dbReference type="PROSITE-ProRule" id="PRU00176"/>
    </source>
</evidence>
<dbReference type="EMBL" id="MU853641">
    <property type="protein sequence ID" value="KAK4140059.1"/>
    <property type="molecule type" value="Genomic_DNA"/>
</dbReference>
<dbReference type="CDD" id="cd00590">
    <property type="entry name" value="RRM_SF"/>
    <property type="match status" value="1"/>
</dbReference>
<comment type="subcellular location">
    <subcellularLocation>
        <location evidence="1">Nucleus</location>
    </subcellularLocation>
</comment>
<feature type="compositionally biased region" description="Basic and acidic residues" evidence="6">
    <location>
        <begin position="641"/>
        <end position="670"/>
    </location>
</feature>
<reference evidence="8" key="1">
    <citation type="journal article" date="2023" name="Mol. Phylogenet. Evol.">
        <title>Genome-scale phylogeny and comparative genomics of the fungal order Sordariales.</title>
        <authorList>
            <person name="Hensen N."/>
            <person name="Bonometti L."/>
            <person name="Westerberg I."/>
            <person name="Brannstrom I.O."/>
            <person name="Guillou S."/>
            <person name="Cros-Aarteil S."/>
            <person name="Calhoun S."/>
            <person name="Haridas S."/>
            <person name="Kuo A."/>
            <person name="Mondo S."/>
            <person name="Pangilinan J."/>
            <person name="Riley R."/>
            <person name="LaButti K."/>
            <person name="Andreopoulos B."/>
            <person name="Lipzen A."/>
            <person name="Chen C."/>
            <person name="Yan M."/>
            <person name="Daum C."/>
            <person name="Ng V."/>
            <person name="Clum A."/>
            <person name="Steindorff A."/>
            <person name="Ohm R.A."/>
            <person name="Martin F."/>
            <person name="Silar P."/>
            <person name="Natvig D.O."/>
            <person name="Lalanne C."/>
            <person name="Gautier V."/>
            <person name="Ament-Velasquez S.L."/>
            <person name="Kruys A."/>
            <person name="Hutchinson M.I."/>
            <person name="Powell A.J."/>
            <person name="Barry K."/>
            <person name="Miller A.N."/>
            <person name="Grigoriev I.V."/>
            <person name="Debuchy R."/>
            <person name="Gladieux P."/>
            <person name="Hiltunen Thoren M."/>
            <person name="Johannesson H."/>
        </authorList>
    </citation>
    <scope>NUCLEOTIDE SEQUENCE</scope>
    <source>
        <strain evidence="8">CBS 141.50</strain>
    </source>
</reference>
<comment type="caution">
    <text evidence="8">The sequence shown here is derived from an EMBL/GenBank/DDBJ whole genome shotgun (WGS) entry which is preliminary data.</text>
</comment>
<dbReference type="Pfam" id="PF03467">
    <property type="entry name" value="Smg4_UPF3"/>
    <property type="match status" value="1"/>
</dbReference>
<keyword evidence="9" id="KW-1185">Reference proteome</keyword>
<dbReference type="GO" id="GO:0005737">
    <property type="term" value="C:cytoplasm"/>
    <property type="evidence" value="ECO:0007669"/>
    <property type="project" value="TreeGrafter"/>
</dbReference>
<evidence type="ECO:0000256" key="1">
    <source>
        <dbReference type="ARBA" id="ARBA00004123"/>
    </source>
</evidence>
<feature type="compositionally biased region" description="Polar residues" evidence="6">
    <location>
        <begin position="8"/>
        <end position="21"/>
    </location>
</feature>
<dbReference type="InterPro" id="IPR039722">
    <property type="entry name" value="Upf3"/>
</dbReference>
<keyword evidence="3" id="KW-0866">Nonsense-mediated mRNA decay</keyword>
<dbReference type="PANTHER" id="PTHR13112">
    <property type="entry name" value="UPF3 REGULATOR OF NONSENSE TRANSCRIPTS-LIKE PROTEIN"/>
    <property type="match status" value="1"/>
</dbReference>
<proteinExistence type="inferred from homology"/>
<evidence type="ECO:0000313" key="9">
    <source>
        <dbReference type="Proteomes" id="UP001302676"/>
    </source>
</evidence>
<dbReference type="GO" id="GO:0005730">
    <property type="term" value="C:nucleolus"/>
    <property type="evidence" value="ECO:0007669"/>
    <property type="project" value="TreeGrafter"/>
</dbReference>
<feature type="compositionally biased region" description="Basic and acidic residues" evidence="6">
    <location>
        <begin position="236"/>
        <end position="264"/>
    </location>
</feature>
<feature type="compositionally biased region" description="Low complexity" evidence="6">
    <location>
        <begin position="269"/>
        <end position="302"/>
    </location>
</feature>
<dbReference type="CDD" id="cd12455">
    <property type="entry name" value="RRM_like_Smg4_UPF3"/>
    <property type="match status" value="1"/>
</dbReference>
<evidence type="ECO:0000313" key="8">
    <source>
        <dbReference type="EMBL" id="KAK4140059.1"/>
    </source>
</evidence>
<feature type="domain" description="RRM" evidence="7">
    <location>
        <begin position="491"/>
        <end position="557"/>
    </location>
</feature>
<name>A0AAN6UW65_9PEZI</name>
<dbReference type="GO" id="GO:0045727">
    <property type="term" value="P:positive regulation of translation"/>
    <property type="evidence" value="ECO:0007669"/>
    <property type="project" value="TreeGrafter"/>
</dbReference>
<dbReference type="GO" id="GO:0003729">
    <property type="term" value="F:mRNA binding"/>
    <property type="evidence" value="ECO:0007669"/>
    <property type="project" value="TreeGrafter"/>
</dbReference>
<dbReference type="PROSITE" id="PS50102">
    <property type="entry name" value="RRM"/>
    <property type="match status" value="1"/>
</dbReference>
<reference evidence="8" key="2">
    <citation type="submission" date="2023-05" db="EMBL/GenBank/DDBJ databases">
        <authorList>
            <consortium name="Lawrence Berkeley National Laboratory"/>
            <person name="Steindorff A."/>
            <person name="Hensen N."/>
            <person name="Bonometti L."/>
            <person name="Westerberg I."/>
            <person name="Brannstrom I.O."/>
            <person name="Guillou S."/>
            <person name="Cros-Aarteil S."/>
            <person name="Calhoun S."/>
            <person name="Haridas S."/>
            <person name="Kuo A."/>
            <person name="Mondo S."/>
            <person name="Pangilinan J."/>
            <person name="Riley R."/>
            <person name="Labutti K."/>
            <person name="Andreopoulos B."/>
            <person name="Lipzen A."/>
            <person name="Chen C."/>
            <person name="Yanf M."/>
            <person name="Daum C."/>
            <person name="Ng V."/>
            <person name="Clum A."/>
            <person name="Ohm R."/>
            <person name="Martin F."/>
            <person name="Silar P."/>
            <person name="Natvig D."/>
            <person name="Lalanne C."/>
            <person name="Gautier V."/>
            <person name="Ament-Velasquez S.L."/>
            <person name="Kruys A."/>
            <person name="Hutchinson M.I."/>
            <person name="Powell A.J."/>
            <person name="Barry K."/>
            <person name="Miller A.N."/>
            <person name="Grigoriev I.V."/>
            <person name="Debuchy R."/>
            <person name="Gladieux P."/>
            <person name="Thoren M.H."/>
            <person name="Johannesson H."/>
        </authorList>
    </citation>
    <scope>NUCLEOTIDE SEQUENCE</scope>
    <source>
        <strain evidence="8">CBS 141.50</strain>
    </source>
</reference>
<dbReference type="AlphaFoldDB" id="A0AAN6UW65"/>
<feature type="region of interest" description="Disordered" evidence="6">
    <location>
        <begin position="209"/>
        <end position="490"/>
    </location>
</feature>
<evidence type="ECO:0000256" key="2">
    <source>
        <dbReference type="ARBA" id="ARBA00005991"/>
    </source>
</evidence>
<sequence>MAAPQLLSRRTNGEASGQPSHDTPKAARVKAPAQGEKAVVRRLPPAMTEDEFVAILGDEWRVGRGKVDWFSYWPGKVSQHPSKPSQPSRAYLHVTRRDELTNLLQTVQSATWEDAKESYNDPALVSSPTVEFAAYKKIPGEKKRVDGRQGTIDQDPEFMAFLEALANPEAHKEAAEGEQGLEDTGKGDKTTTTPLVEYLKEKKAARVKEAVAAKNAKHGRQDSQGTKGKNAVALPEEPKKRSRESRAEKEKASEKAPERPRESVKILTKKAAAAAEAAAEAAKATKAAAAQATPSASSTSPAENREPLPKSRRAGIAAAARILQRDLGLSPGNAHRKARQEAAKADLEAKAAAAPKEITNQQTPTASEPANVAEPIAENPPAKTQPATSSRSRNRKRGAGGDAGKAEAGPNGSAVEAPAQTPAKAPITVLKKDTQQKTPTDSPSTPSQVGASKTAASASAAAPPATKPASQKQVGCSKKAPAPASPSSGATRAFIKHANHSQGVTEPLLREALRTYGAVTNVEIDRKKGFAYVDFAEHAGLVQAMAASPIAVAQATVQVLERKDMGKKTSSATGAGPQQQQQQPQEKSKKASAVEAAPASASAAGSAPAKVQQAAEPLAEKAAAGGEPSKRSARRRGRGRGGGDKEGKDGKDGKEGKESAREGGGGKKGSEGGVTAAGTG</sequence>
<feature type="region of interest" description="Disordered" evidence="6">
    <location>
        <begin position="563"/>
        <end position="680"/>
    </location>
</feature>
<dbReference type="InterPro" id="IPR035979">
    <property type="entry name" value="RBD_domain_sf"/>
</dbReference>
<organism evidence="8 9">
    <name type="scientific">Dichotomopilus funicola</name>
    <dbReference type="NCBI Taxonomy" id="1934379"/>
    <lineage>
        <taxon>Eukaryota</taxon>
        <taxon>Fungi</taxon>
        <taxon>Dikarya</taxon>
        <taxon>Ascomycota</taxon>
        <taxon>Pezizomycotina</taxon>
        <taxon>Sordariomycetes</taxon>
        <taxon>Sordariomycetidae</taxon>
        <taxon>Sordariales</taxon>
        <taxon>Chaetomiaceae</taxon>
        <taxon>Dichotomopilus</taxon>
    </lineage>
</organism>
<feature type="region of interest" description="Disordered" evidence="6">
    <location>
        <begin position="1"/>
        <end position="42"/>
    </location>
</feature>
<dbReference type="Pfam" id="PF00076">
    <property type="entry name" value="RRM_1"/>
    <property type="match status" value="1"/>
</dbReference>
<accession>A0AAN6UW65</accession>
<gene>
    <name evidence="8" type="ORF">C8A04DRAFT_15274</name>
</gene>
<dbReference type="RefSeq" id="XP_062633430.1">
    <property type="nucleotide sequence ID" value="XM_062778422.1"/>
</dbReference>
<comment type="similarity">
    <text evidence="2">Belongs to the RENT3 family.</text>
</comment>
<feature type="compositionally biased region" description="Low complexity" evidence="6">
    <location>
        <begin position="577"/>
        <end position="627"/>
    </location>
</feature>
<dbReference type="InterPro" id="IPR000504">
    <property type="entry name" value="RRM_dom"/>
</dbReference>
<dbReference type="Proteomes" id="UP001302676">
    <property type="component" value="Unassembled WGS sequence"/>
</dbReference>
<evidence type="ECO:0000256" key="3">
    <source>
        <dbReference type="ARBA" id="ARBA00023161"/>
    </source>
</evidence>
<feature type="region of interest" description="Disordered" evidence="6">
    <location>
        <begin position="171"/>
        <end position="193"/>
    </location>
</feature>
<dbReference type="SUPFAM" id="SSF54928">
    <property type="entry name" value="RNA-binding domain, RBD"/>
    <property type="match status" value="2"/>
</dbReference>
<dbReference type="SMART" id="SM00360">
    <property type="entry name" value="RRM"/>
    <property type="match status" value="1"/>
</dbReference>
<keyword evidence="5" id="KW-0694">RNA-binding</keyword>
<dbReference type="GeneID" id="87815035"/>
<keyword evidence="4" id="KW-0539">Nucleus</keyword>
<feature type="compositionally biased region" description="Low complexity" evidence="6">
    <location>
        <begin position="451"/>
        <end position="470"/>
    </location>
</feature>
<evidence type="ECO:0000256" key="4">
    <source>
        <dbReference type="ARBA" id="ARBA00023242"/>
    </source>
</evidence>
<dbReference type="GO" id="GO:0000184">
    <property type="term" value="P:nuclear-transcribed mRNA catabolic process, nonsense-mediated decay"/>
    <property type="evidence" value="ECO:0007669"/>
    <property type="project" value="UniProtKB-KW"/>
</dbReference>
<feature type="compositionally biased region" description="Basic and acidic residues" evidence="6">
    <location>
        <begin position="339"/>
        <end position="349"/>
    </location>
</feature>